<dbReference type="STRING" id="657387.BH688_00420"/>
<evidence type="ECO:0000259" key="8">
    <source>
        <dbReference type="Pfam" id="PF21982"/>
    </source>
</evidence>
<dbReference type="RefSeq" id="WP_070975874.1">
    <property type="nucleotide sequence ID" value="NZ_CP043420.1"/>
</dbReference>
<evidence type="ECO:0000259" key="6">
    <source>
        <dbReference type="Pfam" id="PF02631"/>
    </source>
</evidence>
<comment type="function">
    <text evidence="5">Modulates RecA activity.</text>
</comment>
<organism evidence="9 10">
    <name type="scientific">Kushneria phosphatilytica</name>
    <dbReference type="NCBI Taxonomy" id="657387"/>
    <lineage>
        <taxon>Bacteria</taxon>
        <taxon>Pseudomonadati</taxon>
        <taxon>Pseudomonadota</taxon>
        <taxon>Gammaproteobacteria</taxon>
        <taxon>Oceanospirillales</taxon>
        <taxon>Halomonadaceae</taxon>
        <taxon>Kushneria</taxon>
    </lineage>
</organism>
<reference evidence="9 10" key="1">
    <citation type="submission" date="2019-08" db="EMBL/GenBank/DDBJ databases">
        <title>Complete genome sequence of Kushneria sp. YCWA18, a halophilic phosphate-solubilizing bacterium isolated from Daqiao saltern in China.</title>
        <authorList>
            <person name="Du G.-X."/>
            <person name="Qu L.-Y."/>
        </authorList>
    </citation>
    <scope>NUCLEOTIDE SEQUENCE [LARGE SCALE GENOMIC DNA]</scope>
    <source>
        <strain evidence="9 10">YCWA18</strain>
    </source>
</reference>
<dbReference type="GO" id="GO:0006282">
    <property type="term" value="P:regulation of DNA repair"/>
    <property type="evidence" value="ECO:0007669"/>
    <property type="project" value="UniProtKB-UniRule"/>
</dbReference>
<dbReference type="PANTHER" id="PTHR33602:SF1">
    <property type="entry name" value="REGULATORY PROTEIN RECX FAMILY PROTEIN"/>
    <property type="match status" value="1"/>
</dbReference>
<dbReference type="OrthoDB" id="7066780at2"/>
<dbReference type="GO" id="GO:0005737">
    <property type="term" value="C:cytoplasm"/>
    <property type="evidence" value="ECO:0007669"/>
    <property type="project" value="UniProtKB-SubCell"/>
</dbReference>
<comment type="similarity">
    <text evidence="2 5">Belongs to the RecX family.</text>
</comment>
<gene>
    <name evidence="5" type="primary">recX</name>
    <name evidence="9" type="ORF">FY550_04160</name>
</gene>
<evidence type="ECO:0000256" key="4">
    <source>
        <dbReference type="ARBA" id="ARBA00022490"/>
    </source>
</evidence>
<sequence length="154" mass="17944">MSEMQRDPREDAIVLLARREYSVVELRERLARHEHEPETIEQVLNALQAEGLQSDSRFAEQFLRSRVNRLQGPRRIEAELRQRGIDQALIVTTLSESTVDWFALACQALRRRFDGPGNDRREQAKRLRFLASRGFDGEQGYHALEHAWTSSEEL</sequence>
<feature type="domain" description="RecX second three-helical" evidence="6">
    <location>
        <begin position="54"/>
        <end position="91"/>
    </location>
</feature>
<feature type="domain" description="RecX third three-helical" evidence="7">
    <location>
        <begin position="100"/>
        <end position="143"/>
    </location>
</feature>
<accession>A0A1S1NZB2</accession>
<evidence type="ECO:0000256" key="1">
    <source>
        <dbReference type="ARBA" id="ARBA00004496"/>
    </source>
</evidence>
<evidence type="ECO:0000256" key="3">
    <source>
        <dbReference type="ARBA" id="ARBA00018111"/>
    </source>
</evidence>
<dbReference type="KEGG" id="kuy:FY550_04160"/>
<protein>
    <recommendedName>
        <fullName evidence="3 5">Regulatory protein RecX</fullName>
    </recommendedName>
</protein>
<proteinExistence type="inferred from homology"/>
<dbReference type="Pfam" id="PF21981">
    <property type="entry name" value="RecX_HTH3"/>
    <property type="match status" value="1"/>
</dbReference>
<evidence type="ECO:0000313" key="9">
    <source>
        <dbReference type="EMBL" id="QEL10411.1"/>
    </source>
</evidence>
<comment type="subcellular location">
    <subcellularLocation>
        <location evidence="1 5">Cytoplasm</location>
    </subcellularLocation>
</comment>
<dbReference type="HAMAP" id="MF_01114">
    <property type="entry name" value="RecX"/>
    <property type="match status" value="1"/>
</dbReference>
<keyword evidence="10" id="KW-1185">Reference proteome</keyword>
<feature type="domain" description="RecX first three-helical" evidence="8">
    <location>
        <begin position="9"/>
        <end position="45"/>
    </location>
</feature>
<dbReference type="Gene3D" id="1.10.10.10">
    <property type="entry name" value="Winged helix-like DNA-binding domain superfamily/Winged helix DNA-binding domain"/>
    <property type="match status" value="3"/>
</dbReference>
<dbReference type="InterPro" id="IPR053925">
    <property type="entry name" value="RecX_HTH_3rd"/>
</dbReference>
<dbReference type="AlphaFoldDB" id="A0A1S1NZB2"/>
<dbReference type="Proteomes" id="UP000322553">
    <property type="component" value="Chromosome"/>
</dbReference>
<dbReference type="Pfam" id="PF21982">
    <property type="entry name" value="RecX_HTH1"/>
    <property type="match status" value="1"/>
</dbReference>
<dbReference type="PANTHER" id="PTHR33602">
    <property type="entry name" value="REGULATORY PROTEIN RECX FAMILY PROTEIN"/>
    <property type="match status" value="1"/>
</dbReference>
<keyword evidence="4 5" id="KW-0963">Cytoplasm</keyword>
<dbReference type="InterPro" id="IPR036388">
    <property type="entry name" value="WH-like_DNA-bd_sf"/>
</dbReference>
<dbReference type="Pfam" id="PF02631">
    <property type="entry name" value="RecX_HTH2"/>
    <property type="match status" value="1"/>
</dbReference>
<evidence type="ECO:0000313" key="10">
    <source>
        <dbReference type="Proteomes" id="UP000322553"/>
    </source>
</evidence>
<dbReference type="InterPro" id="IPR053924">
    <property type="entry name" value="RecX_HTH_2nd"/>
</dbReference>
<evidence type="ECO:0000256" key="5">
    <source>
        <dbReference type="HAMAP-Rule" id="MF_01114"/>
    </source>
</evidence>
<name>A0A1S1NZB2_9GAMM</name>
<dbReference type="InterPro" id="IPR003783">
    <property type="entry name" value="Regulatory_RecX"/>
</dbReference>
<dbReference type="EMBL" id="CP043420">
    <property type="protein sequence ID" value="QEL10411.1"/>
    <property type="molecule type" value="Genomic_DNA"/>
</dbReference>
<evidence type="ECO:0000259" key="7">
    <source>
        <dbReference type="Pfam" id="PF21981"/>
    </source>
</evidence>
<evidence type="ECO:0000256" key="2">
    <source>
        <dbReference type="ARBA" id="ARBA00009695"/>
    </source>
</evidence>
<dbReference type="InterPro" id="IPR053926">
    <property type="entry name" value="RecX_HTH_1st"/>
</dbReference>